<accession>K2HDG9</accession>
<dbReference type="AlphaFoldDB" id="K2HDG9"/>
<keyword evidence="2" id="KW-1185">Reference proteome</keyword>
<gene>
    <name evidence="1" type="ORF">OCGS_1425</name>
</gene>
<dbReference type="EMBL" id="AMGO01000021">
    <property type="protein sequence ID" value="EKE44587.1"/>
    <property type="molecule type" value="Genomic_DNA"/>
</dbReference>
<proteinExistence type="predicted"/>
<dbReference type="Proteomes" id="UP000006765">
    <property type="component" value="Unassembled WGS sequence"/>
</dbReference>
<dbReference type="OrthoDB" id="7644839at2"/>
<evidence type="ECO:0000313" key="2">
    <source>
        <dbReference type="Proteomes" id="UP000006765"/>
    </source>
</evidence>
<sequence length="61" mass="7195">MTKHVLDRRRSSDAGRVLQFARIERADSALRPGRLTPQFRAPRRPENGIVARFRRLVRREV</sequence>
<protein>
    <submittedName>
        <fullName evidence="1">Uncharacterized protein</fullName>
    </submittedName>
</protein>
<comment type="caution">
    <text evidence="1">The sequence shown here is derived from an EMBL/GenBank/DDBJ whole genome shotgun (WGS) entry which is preliminary data.</text>
</comment>
<reference evidence="1 2" key="1">
    <citation type="journal article" date="2012" name="J. Bacteriol.">
        <title>Draft Genome Sequence of Oceaniovalibus guishaninsula JLT2003T.</title>
        <authorList>
            <person name="Tang K."/>
            <person name="Liu K."/>
            <person name="Jiao N."/>
        </authorList>
    </citation>
    <scope>NUCLEOTIDE SEQUENCE [LARGE SCALE GENOMIC DNA]</scope>
    <source>
        <strain evidence="1 2">JLT2003</strain>
    </source>
</reference>
<dbReference type="RefSeq" id="WP_007426577.1">
    <property type="nucleotide sequence ID" value="NZ_AMGO01000021.1"/>
</dbReference>
<name>K2HDG9_9RHOB</name>
<evidence type="ECO:0000313" key="1">
    <source>
        <dbReference type="EMBL" id="EKE44587.1"/>
    </source>
</evidence>
<organism evidence="1 2">
    <name type="scientific">Oceaniovalibus guishaninsula JLT2003</name>
    <dbReference type="NCBI Taxonomy" id="1231392"/>
    <lineage>
        <taxon>Bacteria</taxon>
        <taxon>Pseudomonadati</taxon>
        <taxon>Pseudomonadota</taxon>
        <taxon>Alphaproteobacteria</taxon>
        <taxon>Rhodobacterales</taxon>
        <taxon>Roseobacteraceae</taxon>
        <taxon>Oceaniovalibus</taxon>
    </lineage>
</organism>
<dbReference type="STRING" id="1231392.OCGS_1425"/>